<dbReference type="PROSITE" id="PS50025">
    <property type="entry name" value="LAM_G_DOMAIN"/>
    <property type="match status" value="1"/>
</dbReference>
<dbReference type="Gene3D" id="2.10.25.10">
    <property type="entry name" value="Laminin"/>
    <property type="match status" value="1"/>
</dbReference>
<dbReference type="SMART" id="SM00181">
    <property type="entry name" value="EGF"/>
    <property type="match status" value="2"/>
</dbReference>
<accession>A0A8R1HV76</accession>
<evidence type="ECO:0000313" key="7">
    <source>
        <dbReference type="Proteomes" id="UP000005237"/>
    </source>
</evidence>
<dbReference type="PROSITE" id="PS00022">
    <property type="entry name" value="EGF_1"/>
    <property type="match status" value="1"/>
</dbReference>
<evidence type="ECO:0000256" key="3">
    <source>
        <dbReference type="SAM" id="SignalP"/>
    </source>
</evidence>
<dbReference type="Proteomes" id="UP000005237">
    <property type="component" value="Unassembled WGS sequence"/>
</dbReference>
<comment type="caution">
    <text evidence="2">Lacks conserved residue(s) required for the propagation of feature annotation.</text>
</comment>
<dbReference type="InterPro" id="IPR013320">
    <property type="entry name" value="ConA-like_dom_sf"/>
</dbReference>
<sequence length="530" mass="58538">MWRFLLLLTAVVAVGAQSAGPQPIGSDDVITSDRIFLKYPSSYANFTSDAWKLTENDHQLILAITFQASSIVGQIFSVRFIRPDGQLEALITAAISEGNLQIDLLNGRNAKILNKPLENVPINIHEHRLALGINTTSRSLWYKLGTAQDLNCEIAQPIDISNTTVVVTAGGGGQSMIGCVTLLAVSAGDTETSPSSMGTAIAFRDIDRCPDADECTTRDCNTGRCKLLEVPTCDCYGTEMTGPNCRRREFFILVFFLSTVQLRNNDENDETSAFLRYTPWQPDQQVSRIAMEFKFSDADAKEGILVYGETSEKQIFKVYVVGMKGKVMLDEENIMEFELRTDDSLFHNIIVRFSPGTFNLYVDEVVQRRHFNESLNFTTVQFGAPIPTDVSEVGVTACVKNIYVDHHDIIDLMMSNNDSRVLATKVRPCIDEDLSDISGIKLFSADPLVVLTSEPEIATAAEDDSASILAANLFPSPANKKKQHSMAPTSCEKPNAYKCQNGAGCKKDSDTEFTCFCRDGYIGKFCQFSK</sequence>
<evidence type="ECO:0000259" key="4">
    <source>
        <dbReference type="PROSITE" id="PS50025"/>
    </source>
</evidence>
<evidence type="ECO:0000313" key="6">
    <source>
        <dbReference type="EnsemblMetazoa" id="CJA08334.1"/>
    </source>
</evidence>
<feature type="disulfide bond" evidence="2">
    <location>
        <begin position="517"/>
        <end position="526"/>
    </location>
</feature>
<dbReference type="EnsemblMetazoa" id="CJA08334.1">
    <property type="protein sequence ID" value="CJA08334.1"/>
    <property type="gene ID" value="WBGene00127539"/>
</dbReference>
<evidence type="ECO:0000256" key="2">
    <source>
        <dbReference type="PROSITE-ProRule" id="PRU00076"/>
    </source>
</evidence>
<keyword evidence="1 2" id="KW-1015">Disulfide bond</keyword>
<dbReference type="Gene3D" id="2.60.120.200">
    <property type="match status" value="1"/>
</dbReference>
<proteinExistence type="predicted"/>
<dbReference type="SUPFAM" id="SSF49899">
    <property type="entry name" value="Concanavalin A-like lectins/glucanases"/>
    <property type="match status" value="1"/>
</dbReference>
<feature type="domain" description="EGF-like" evidence="5">
    <location>
        <begin position="487"/>
        <end position="527"/>
    </location>
</feature>
<keyword evidence="2" id="KW-0245">EGF-like domain</keyword>
<keyword evidence="3" id="KW-0732">Signal</keyword>
<dbReference type="SUPFAM" id="SSF57196">
    <property type="entry name" value="EGF/Laminin"/>
    <property type="match status" value="1"/>
</dbReference>
<evidence type="ECO:0000259" key="5">
    <source>
        <dbReference type="PROSITE" id="PS50026"/>
    </source>
</evidence>
<evidence type="ECO:0000256" key="1">
    <source>
        <dbReference type="ARBA" id="ARBA00023157"/>
    </source>
</evidence>
<feature type="chain" id="PRO_5035858010" description="EGF-like domain-containing protein" evidence="3">
    <location>
        <begin position="17"/>
        <end position="530"/>
    </location>
</feature>
<reference evidence="6" key="2">
    <citation type="submission" date="2022-06" db="UniProtKB">
        <authorList>
            <consortium name="EnsemblMetazoa"/>
        </authorList>
    </citation>
    <scope>IDENTIFICATION</scope>
    <source>
        <strain evidence="6">DF5081</strain>
    </source>
</reference>
<name>A0A8R1HV76_CAEJA</name>
<protein>
    <recommendedName>
        <fullName evidence="8">EGF-like domain-containing protein</fullName>
    </recommendedName>
</protein>
<evidence type="ECO:0008006" key="8">
    <source>
        <dbReference type="Google" id="ProtNLM"/>
    </source>
</evidence>
<organism evidence="6 7">
    <name type="scientific">Caenorhabditis japonica</name>
    <dbReference type="NCBI Taxonomy" id="281687"/>
    <lineage>
        <taxon>Eukaryota</taxon>
        <taxon>Metazoa</taxon>
        <taxon>Ecdysozoa</taxon>
        <taxon>Nematoda</taxon>
        <taxon>Chromadorea</taxon>
        <taxon>Rhabditida</taxon>
        <taxon>Rhabditina</taxon>
        <taxon>Rhabditomorpha</taxon>
        <taxon>Rhabditoidea</taxon>
        <taxon>Rhabditidae</taxon>
        <taxon>Peloderinae</taxon>
        <taxon>Caenorhabditis</taxon>
    </lineage>
</organism>
<reference evidence="7" key="1">
    <citation type="submission" date="2010-08" db="EMBL/GenBank/DDBJ databases">
        <authorList>
            <consortium name="Caenorhabditis japonica Sequencing Consortium"/>
            <person name="Wilson R.K."/>
        </authorList>
    </citation>
    <scope>NUCLEOTIDE SEQUENCE [LARGE SCALE GENOMIC DNA]</scope>
    <source>
        <strain evidence="7">DF5081</strain>
    </source>
</reference>
<dbReference type="PROSITE" id="PS50026">
    <property type="entry name" value="EGF_3"/>
    <property type="match status" value="1"/>
</dbReference>
<dbReference type="InterPro" id="IPR000742">
    <property type="entry name" value="EGF"/>
</dbReference>
<dbReference type="InterPro" id="IPR001791">
    <property type="entry name" value="Laminin_G"/>
</dbReference>
<keyword evidence="7" id="KW-1185">Reference proteome</keyword>
<dbReference type="PROSITE" id="PS01186">
    <property type="entry name" value="EGF_2"/>
    <property type="match status" value="1"/>
</dbReference>
<feature type="domain" description="Laminin G" evidence="4">
    <location>
        <begin position="264"/>
        <end position="429"/>
    </location>
</feature>
<feature type="signal peptide" evidence="3">
    <location>
        <begin position="1"/>
        <end position="16"/>
    </location>
</feature>
<dbReference type="AlphaFoldDB" id="A0A8R1HV76"/>